<dbReference type="GO" id="GO:0005829">
    <property type="term" value="C:cytosol"/>
    <property type="evidence" value="ECO:0007669"/>
    <property type="project" value="TreeGrafter"/>
</dbReference>
<keyword evidence="4" id="KW-1185">Reference proteome</keyword>
<accession>A0A6N9Q853</accession>
<feature type="domain" description="HTH cro/C1-type" evidence="2">
    <location>
        <begin position="11"/>
        <end position="65"/>
    </location>
</feature>
<dbReference type="SUPFAM" id="SSF47413">
    <property type="entry name" value="lambda repressor-like DNA-binding domains"/>
    <property type="match status" value="1"/>
</dbReference>
<dbReference type="OrthoDB" id="5461347at2"/>
<protein>
    <submittedName>
        <fullName evidence="3">XRE family transcriptional regulator</fullName>
    </submittedName>
</protein>
<dbReference type="PANTHER" id="PTHR46797">
    <property type="entry name" value="HTH-TYPE TRANSCRIPTIONAL REGULATOR"/>
    <property type="match status" value="1"/>
</dbReference>
<dbReference type="GO" id="GO:0003677">
    <property type="term" value="F:DNA binding"/>
    <property type="evidence" value="ECO:0007669"/>
    <property type="project" value="UniProtKB-KW"/>
</dbReference>
<dbReference type="Proteomes" id="UP000448943">
    <property type="component" value="Unassembled WGS sequence"/>
</dbReference>
<dbReference type="GO" id="GO:0003700">
    <property type="term" value="F:DNA-binding transcription factor activity"/>
    <property type="evidence" value="ECO:0007669"/>
    <property type="project" value="TreeGrafter"/>
</dbReference>
<organism evidence="3 4">
    <name type="scientific">Chengkuizengella marina</name>
    <dbReference type="NCBI Taxonomy" id="2507566"/>
    <lineage>
        <taxon>Bacteria</taxon>
        <taxon>Bacillati</taxon>
        <taxon>Bacillota</taxon>
        <taxon>Bacilli</taxon>
        <taxon>Bacillales</taxon>
        <taxon>Paenibacillaceae</taxon>
        <taxon>Chengkuizengella</taxon>
    </lineage>
</organism>
<gene>
    <name evidence="3" type="ORF">ERL59_18425</name>
</gene>
<dbReference type="CDD" id="cd00093">
    <property type="entry name" value="HTH_XRE"/>
    <property type="match status" value="1"/>
</dbReference>
<name>A0A6N9Q853_9BACL</name>
<dbReference type="PROSITE" id="PS50943">
    <property type="entry name" value="HTH_CROC1"/>
    <property type="match status" value="1"/>
</dbReference>
<dbReference type="EMBL" id="SIJB01000047">
    <property type="protein sequence ID" value="NBI30930.1"/>
    <property type="molecule type" value="Genomic_DNA"/>
</dbReference>
<proteinExistence type="predicted"/>
<keyword evidence="1" id="KW-0238">DNA-binding</keyword>
<evidence type="ECO:0000313" key="3">
    <source>
        <dbReference type="EMBL" id="NBI30930.1"/>
    </source>
</evidence>
<evidence type="ECO:0000313" key="4">
    <source>
        <dbReference type="Proteomes" id="UP000448943"/>
    </source>
</evidence>
<dbReference type="PANTHER" id="PTHR46797:SF1">
    <property type="entry name" value="METHYLPHOSPHONATE SYNTHASE"/>
    <property type="match status" value="1"/>
</dbReference>
<dbReference type="Pfam" id="PF01381">
    <property type="entry name" value="HTH_3"/>
    <property type="match status" value="1"/>
</dbReference>
<dbReference type="InterPro" id="IPR001387">
    <property type="entry name" value="Cro/C1-type_HTH"/>
</dbReference>
<dbReference type="Gene3D" id="1.10.260.40">
    <property type="entry name" value="lambda repressor-like DNA-binding domains"/>
    <property type="match status" value="1"/>
</dbReference>
<dbReference type="AlphaFoldDB" id="A0A6N9Q853"/>
<dbReference type="SMART" id="SM00530">
    <property type="entry name" value="HTH_XRE"/>
    <property type="match status" value="1"/>
</dbReference>
<sequence length="87" mass="10037">MMNKKALGVVIQTYRKEKKLKQHELSDTTGLSRNYISDIENGRYAPSIDALLKLANALDVDLNMLKMTEIQYFDKCSETRKHGDRKC</sequence>
<evidence type="ECO:0000259" key="2">
    <source>
        <dbReference type="PROSITE" id="PS50943"/>
    </source>
</evidence>
<reference evidence="3 4" key="1">
    <citation type="submission" date="2019-01" db="EMBL/GenBank/DDBJ databases">
        <title>Chengkuizengella sp. nov., isolated from deep-sea sediment of East Pacific Ocean.</title>
        <authorList>
            <person name="Yang J."/>
            <person name="Lai Q."/>
            <person name="Shao Z."/>
        </authorList>
    </citation>
    <scope>NUCLEOTIDE SEQUENCE [LARGE SCALE GENOMIC DNA]</scope>
    <source>
        <strain evidence="3 4">YPA3-1-1</strain>
    </source>
</reference>
<evidence type="ECO:0000256" key="1">
    <source>
        <dbReference type="ARBA" id="ARBA00023125"/>
    </source>
</evidence>
<dbReference type="InterPro" id="IPR050807">
    <property type="entry name" value="TransReg_Diox_bact_type"/>
</dbReference>
<comment type="caution">
    <text evidence="3">The sequence shown here is derived from an EMBL/GenBank/DDBJ whole genome shotgun (WGS) entry which is preliminary data.</text>
</comment>
<dbReference type="InterPro" id="IPR010982">
    <property type="entry name" value="Lambda_DNA-bd_dom_sf"/>
</dbReference>